<name>A0A0U5HHI8_ASPCI</name>
<dbReference type="EMBL" id="CDMC01000006">
    <property type="protein sequence ID" value="CEN60920.1"/>
    <property type="molecule type" value="Genomic_DNA"/>
</dbReference>
<evidence type="ECO:0000313" key="2">
    <source>
        <dbReference type="Proteomes" id="UP000054771"/>
    </source>
</evidence>
<protein>
    <submittedName>
        <fullName evidence="1">Uncharacterized protein</fullName>
    </submittedName>
</protein>
<evidence type="ECO:0000313" key="1">
    <source>
        <dbReference type="EMBL" id="CEN60920.1"/>
    </source>
</evidence>
<dbReference type="OrthoDB" id="5364250at2759"/>
<keyword evidence="2" id="KW-1185">Reference proteome</keyword>
<dbReference type="OMA" id="ITTKMVW"/>
<dbReference type="STRING" id="454130.A0A0U5HHI8"/>
<proteinExistence type="predicted"/>
<accession>A0A0U5HHI8</accession>
<dbReference type="AlphaFoldDB" id="A0A0U5HHI8"/>
<sequence>MWTITSVESKLTLWCSDGEPILNVSRGGPGKSSRLIVDRKGFLDITELDVKAPDPDTEYILIDCDLNSTEVQIPSSPCAIDANGLKLYQDNRGEPTGLLLPLHLEIDPDVATFTLSIISDTPTAGVVISADTTTVKGQLKSLPHISEADAAYFETMIASNIVPFATDQGGAPGKTQDEIRTLAHRLFPFTPYSFQLAMAIYDWTTASFARMVYVDMFRYTGLHIHIPAKDGGKPVTPIDIEGLTTAIWTSNWGPFSAQDASFMASLLMKPAWSRLEVELQLLHARDDLVRAVEAEDRLLAAAMHSLPRTSTLARPRLFSGQLDMAHLDMESFGIEFVECPANHGPVCRPLRDTLQAALATYLAAKKTITTKVTWSFTDTVEGALHYSNGILLVLDFSTDVASPCVWESVSYVTPLSSDPKKIEYTLPPGSRFRVLSQEDATYNKKRFLVITLQPINQGIDAGPEGEFQMGNGSEASRG</sequence>
<dbReference type="Proteomes" id="UP000054771">
    <property type="component" value="Unassembled WGS sequence"/>
</dbReference>
<gene>
    <name evidence="1" type="ORF">ASPCAL07591</name>
</gene>
<organism evidence="1 2">
    <name type="scientific">Aspergillus calidoustus</name>
    <dbReference type="NCBI Taxonomy" id="454130"/>
    <lineage>
        <taxon>Eukaryota</taxon>
        <taxon>Fungi</taxon>
        <taxon>Dikarya</taxon>
        <taxon>Ascomycota</taxon>
        <taxon>Pezizomycotina</taxon>
        <taxon>Eurotiomycetes</taxon>
        <taxon>Eurotiomycetidae</taxon>
        <taxon>Eurotiales</taxon>
        <taxon>Aspergillaceae</taxon>
        <taxon>Aspergillus</taxon>
        <taxon>Aspergillus subgen. Nidulantes</taxon>
    </lineage>
</organism>
<reference evidence="2" key="1">
    <citation type="journal article" date="2016" name="Genome Announc.">
        <title>Draft genome sequences of fungus Aspergillus calidoustus.</title>
        <authorList>
            <person name="Horn F."/>
            <person name="Linde J."/>
            <person name="Mattern D.J."/>
            <person name="Walther G."/>
            <person name="Guthke R."/>
            <person name="Scherlach K."/>
            <person name="Martin K."/>
            <person name="Brakhage A.A."/>
            <person name="Petzke L."/>
            <person name="Valiante V."/>
        </authorList>
    </citation>
    <scope>NUCLEOTIDE SEQUENCE [LARGE SCALE GENOMIC DNA]</scope>
    <source>
        <strain evidence="2">SF006504</strain>
    </source>
</reference>